<name>A0ABR9R577_9FIRM</name>
<reference evidence="2 3" key="1">
    <citation type="submission" date="2020-10" db="EMBL/GenBank/DDBJ databases">
        <title>ChiBAC.</title>
        <authorList>
            <person name="Zenner C."/>
            <person name="Hitch T.C.A."/>
            <person name="Clavel T."/>
        </authorList>
    </citation>
    <scope>NUCLEOTIDE SEQUENCE [LARGE SCALE GENOMIC DNA]</scope>
    <source>
        <strain evidence="2 3">DSM 109015</strain>
    </source>
</reference>
<keyword evidence="1" id="KW-0812">Transmembrane</keyword>
<keyword evidence="3" id="KW-1185">Reference proteome</keyword>
<feature type="transmembrane region" description="Helical" evidence="1">
    <location>
        <begin position="21"/>
        <end position="42"/>
    </location>
</feature>
<sequence>MKLDPERYAKMTRDALPHSPVLKDCLWAFFVGGSICLMGEILRQSWLLLYDKELAGTLTSISLILLSALVTLPGWYQKLGARAGAGTLVPITGFANSVVSAAIEFKAEGWVTGVGSRIFIIAGPVIAYGTLASWVWGIVYWIMGKL</sequence>
<evidence type="ECO:0000313" key="3">
    <source>
        <dbReference type="Proteomes" id="UP000768567"/>
    </source>
</evidence>
<keyword evidence="1" id="KW-1133">Transmembrane helix</keyword>
<dbReference type="PANTHER" id="PTHR38450">
    <property type="entry name" value="STAGE V SPORULATION PROTEIN AC-RELATED"/>
    <property type="match status" value="1"/>
</dbReference>
<dbReference type="EMBL" id="JADCKC010000003">
    <property type="protein sequence ID" value="MBE5038298.1"/>
    <property type="molecule type" value="Genomic_DNA"/>
</dbReference>
<dbReference type="Proteomes" id="UP000768567">
    <property type="component" value="Unassembled WGS sequence"/>
</dbReference>
<dbReference type="PANTHER" id="PTHR38450:SF1">
    <property type="entry name" value="STAGE V SPORULATION PROTEIN AC"/>
    <property type="match status" value="1"/>
</dbReference>
<evidence type="ECO:0000313" key="2">
    <source>
        <dbReference type="EMBL" id="MBE5038298.1"/>
    </source>
</evidence>
<gene>
    <name evidence="2" type="ORF">INF35_10920</name>
</gene>
<feature type="transmembrane region" description="Helical" evidence="1">
    <location>
        <begin position="118"/>
        <end position="143"/>
    </location>
</feature>
<comment type="caution">
    <text evidence="2">The sequence shown here is derived from an EMBL/GenBank/DDBJ whole genome shotgun (WGS) entry which is preliminary data.</text>
</comment>
<protein>
    <submittedName>
        <fullName evidence="2">SpoVA/SpoVAEb family sporulation membrane protein</fullName>
    </submittedName>
</protein>
<proteinExistence type="predicted"/>
<dbReference type="Pfam" id="PF03862">
    <property type="entry name" value="SpoVAC_SpoVAEB"/>
    <property type="match status" value="1"/>
</dbReference>
<accession>A0ABR9R577</accession>
<organism evidence="2 3">
    <name type="scientific">Gemmiger gallinarum</name>
    <dbReference type="NCBI Taxonomy" id="2779354"/>
    <lineage>
        <taxon>Bacteria</taxon>
        <taxon>Bacillati</taxon>
        <taxon>Bacillota</taxon>
        <taxon>Clostridia</taxon>
        <taxon>Eubacteriales</taxon>
        <taxon>Gemmiger</taxon>
    </lineage>
</organism>
<dbReference type="InterPro" id="IPR005562">
    <property type="entry name" value="SpoVA"/>
</dbReference>
<keyword evidence="1" id="KW-0472">Membrane</keyword>
<feature type="transmembrane region" description="Helical" evidence="1">
    <location>
        <begin position="83"/>
        <end position="103"/>
    </location>
</feature>
<evidence type="ECO:0000256" key="1">
    <source>
        <dbReference type="SAM" id="Phobius"/>
    </source>
</evidence>
<feature type="transmembrane region" description="Helical" evidence="1">
    <location>
        <begin position="54"/>
        <end position="76"/>
    </location>
</feature>
<dbReference type="RefSeq" id="WP_193502360.1">
    <property type="nucleotide sequence ID" value="NZ_JADCKC010000003.1"/>
</dbReference>